<comment type="caution">
    <text evidence="1">The sequence shown here is derived from an EMBL/GenBank/DDBJ whole genome shotgun (WGS) entry which is preliminary data.</text>
</comment>
<sequence length="199" mass="21724">MTADPLNSWAPPNTTDVEMVEVGHHWDAVSAPTAIADRALKLLDARSGAVIQDDLHGKVYWLIAVDTARSWCLRRVSVLTSLLDESTLLGVPPATWTADRYSYWRIPLAPGRYLTDAQQLHRALAQAADEALGPVPEGRQLCYRCQLPTDEPVIVAEEHGGSIGGGTTYACPQHAQDYPADTVARLVGTRHAPHQDEAR</sequence>
<evidence type="ECO:0000313" key="2">
    <source>
        <dbReference type="Proteomes" id="UP000634229"/>
    </source>
</evidence>
<dbReference type="EMBL" id="JAERRF010000017">
    <property type="protein sequence ID" value="MBL1100170.1"/>
    <property type="molecule type" value="Genomic_DNA"/>
</dbReference>
<accession>A0ABS1NJM5</accession>
<proteinExistence type="predicted"/>
<dbReference type="Proteomes" id="UP000634229">
    <property type="component" value="Unassembled WGS sequence"/>
</dbReference>
<gene>
    <name evidence="1" type="ORF">JK363_26555</name>
</gene>
<protein>
    <submittedName>
        <fullName evidence="1">Uncharacterized protein</fullName>
    </submittedName>
</protein>
<dbReference type="RefSeq" id="WP_201877851.1">
    <property type="nucleotide sequence ID" value="NZ_JAERRF010000017.1"/>
</dbReference>
<reference evidence="1 2" key="1">
    <citation type="submission" date="2021-01" db="EMBL/GenBank/DDBJ databases">
        <title>WGS of actinomycetes isolated from Thailand.</title>
        <authorList>
            <person name="Thawai C."/>
        </authorList>
    </citation>
    <scope>NUCLEOTIDE SEQUENCE [LARGE SCALE GENOMIC DNA]</scope>
    <source>
        <strain evidence="1 2">CA1R205</strain>
    </source>
</reference>
<keyword evidence="2" id="KW-1185">Reference proteome</keyword>
<evidence type="ECO:0000313" key="1">
    <source>
        <dbReference type="EMBL" id="MBL1100170.1"/>
    </source>
</evidence>
<name>A0ABS1NJM5_9ACTN</name>
<organism evidence="1 2">
    <name type="scientific">Streptomyces coffeae</name>
    <dbReference type="NCBI Taxonomy" id="621382"/>
    <lineage>
        <taxon>Bacteria</taxon>
        <taxon>Bacillati</taxon>
        <taxon>Actinomycetota</taxon>
        <taxon>Actinomycetes</taxon>
        <taxon>Kitasatosporales</taxon>
        <taxon>Streptomycetaceae</taxon>
        <taxon>Streptomyces</taxon>
    </lineage>
</organism>